<dbReference type="AlphaFoldDB" id="A0A9D3SRV8"/>
<accession>A0A9D3SRV8</accession>
<evidence type="ECO:0000256" key="1">
    <source>
        <dbReference type="SAM" id="MobiDB-lite"/>
    </source>
</evidence>
<evidence type="ECO:0008006" key="4">
    <source>
        <dbReference type="Google" id="ProtNLM"/>
    </source>
</evidence>
<evidence type="ECO:0000313" key="2">
    <source>
        <dbReference type="EMBL" id="KAG7335046.1"/>
    </source>
</evidence>
<dbReference type="GO" id="GO:0007130">
    <property type="term" value="P:synaptonemal complex assembly"/>
    <property type="evidence" value="ECO:0007669"/>
    <property type="project" value="InterPro"/>
</dbReference>
<sequence length="192" mass="21424">MAMAQHFLGHPGSAPFHSTPKASHNCVSAKRSSRESLGHSFDHDSTGETIPFVTLDDSHEQQSEDSGISGSHRGTPVKEMDDGIVFTTSNARIDEIGKKAQDLIEKINQNRTMDQKLMNSFEEKLMNKVSEVCQQMKEQMFEYYEKHSRGIETKLAELTEVLERSSQLGTELQEASQTLAAINKVLQQTPGQ</sequence>
<proteinExistence type="predicted"/>
<dbReference type="InterPro" id="IPR034609">
    <property type="entry name" value="Syce2"/>
</dbReference>
<dbReference type="OrthoDB" id="6142414at2759"/>
<gene>
    <name evidence="2" type="ORF">KOW79_001642</name>
</gene>
<dbReference type="Proteomes" id="UP000824219">
    <property type="component" value="Linkage Group LG02"/>
</dbReference>
<feature type="region of interest" description="Disordered" evidence="1">
    <location>
        <begin position="1"/>
        <end position="79"/>
    </location>
</feature>
<dbReference type="EMBL" id="JAHKSW010000002">
    <property type="protein sequence ID" value="KAG7335046.1"/>
    <property type="molecule type" value="Genomic_DNA"/>
</dbReference>
<evidence type="ECO:0000313" key="3">
    <source>
        <dbReference type="Proteomes" id="UP000824219"/>
    </source>
</evidence>
<dbReference type="PANTHER" id="PTHR28398">
    <property type="entry name" value="SYNAPTONEMAL COMPLEX CENTRAL ELEMENT PROTEIN 2"/>
    <property type="match status" value="1"/>
</dbReference>
<protein>
    <recommendedName>
        <fullName evidence="4">Synaptonemal complex central element protein 2</fullName>
    </recommendedName>
</protein>
<organism evidence="2 3">
    <name type="scientific">Hemibagrus wyckioides</name>
    <dbReference type="NCBI Taxonomy" id="337641"/>
    <lineage>
        <taxon>Eukaryota</taxon>
        <taxon>Metazoa</taxon>
        <taxon>Chordata</taxon>
        <taxon>Craniata</taxon>
        <taxon>Vertebrata</taxon>
        <taxon>Euteleostomi</taxon>
        <taxon>Actinopterygii</taxon>
        <taxon>Neopterygii</taxon>
        <taxon>Teleostei</taxon>
        <taxon>Ostariophysi</taxon>
        <taxon>Siluriformes</taxon>
        <taxon>Bagridae</taxon>
        <taxon>Hemibagrus</taxon>
    </lineage>
</organism>
<dbReference type="PANTHER" id="PTHR28398:SF1">
    <property type="entry name" value="SYNAPTONEMAL COMPLEX CENTRAL ELEMENT PROTEIN 2"/>
    <property type="match status" value="1"/>
</dbReference>
<reference evidence="2 3" key="1">
    <citation type="submission" date="2021-06" db="EMBL/GenBank/DDBJ databases">
        <title>Chromosome-level genome assembly of the red-tail catfish (Hemibagrus wyckioides).</title>
        <authorList>
            <person name="Shao F."/>
        </authorList>
    </citation>
    <scope>NUCLEOTIDE SEQUENCE [LARGE SCALE GENOMIC DNA]</scope>
    <source>
        <strain evidence="2">EC202008001</strain>
        <tissue evidence="2">Blood</tissue>
    </source>
</reference>
<keyword evidence="3" id="KW-1185">Reference proteome</keyword>
<comment type="caution">
    <text evidence="2">The sequence shown here is derived from an EMBL/GenBank/DDBJ whole genome shotgun (WGS) entry which is preliminary data.</text>
</comment>
<dbReference type="GO" id="GO:0000801">
    <property type="term" value="C:central element"/>
    <property type="evidence" value="ECO:0007669"/>
    <property type="project" value="InterPro"/>
</dbReference>
<feature type="compositionally biased region" description="Basic and acidic residues" evidence="1">
    <location>
        <begin position="32"/>
        <end position="46"/>
    </location>
</feature>
<name>A0A9D3SRV8_9TELE</name>